<evidence type="ECO:0000313" key="2">
    <source>
        <dbReference type="EMBL" id="KAH7533908.1"/>
    </source>
</evidence>
<sequence>MPATTPSLTSSPTSTPIITSVSPQIGLFAPKPPLSFLSKCLSAIQFLFKILGLNGKFEKYVHTGVSAYVDARKMAILRTLGCGGRGVFTEDECGSDVHVVGWNLLGETWLYFRPNFVKVKDIMVEKGYTRAVGFVPTGWTYEVKRNKFSVRTKDSFEIHPVPYSEHSNYIELGEHVKFLKPKHVVPTVGLDVEKLDSKHVDKMKKHLG</sequence>
<feature type="domain" description="DNA repair metallo-beta-lactamase" evidence="1">
    <location>
        <begin position="87"/>
        <end position="188"/>
    </location>
</feature>
<evidence type="ECO:0000259" key="1">
    <source>
        <dbReference type="Pfam" id="PF07522"/>
    </source>
</evidence>
<comment type="caution">
    <text evidence="2">The sequence shown here is derived from an EMBL/GenBank/DDBJ whole genome shotgun (WGS) entry which is preliminary data.</text>
</comment>
<accession>A0A978VLD9</accession>
<dbReference type="GO" id="GO:0003684">
    <property type="term" value="F:damaged DNA binding"/>
    <property type="evidence" value="ECO:0007669"/>
    <property type="project" value="TreeGrafter"/>
</dbReference>
<organism evidence="2 3">
    <name type="scientific">Ziziphus jujuba var. spinosa</name>
    <dbReference type="NCBI Taxonomy" id="714518"/>
    <lineage>
        <taxon>Eukaryota</taxon>
        <taxon>Viridiplantae</taxon>
        <taxon>Streptophyta</taxon>
        <taxon>Embryophyta</taxon>
        <taxon>Tracheophyta</taxon>
        <taxon>Spermatophyta</taxon>
        <taxon>Magnoliopsida</taxon>
        <taxon>eudicotyledons</taxon>
        <taxon>Gunneridae</taxon>
        <taxon>Pentapetalae</taxon>
        <taxon>rosids</taxon>
        <taxon>fabids</taxon>
        <taxon>Rosales</taxon>
        <taxon>Rhamnaceae</taxon>
        <taxon>Paliureae</taxon>
        <taxon>Ziziphus</taxon>
    </lineage>
</organism>
<dbReference type="PANTHER" id="PTHR23240:SF35">
    <property type="entry name" value="DNA REPAIR METALLO-BETA-LACTAMASE FAMILY PROTEIN-RELATED"/>
    <property type="match status" value="1"/>
</dbReference>
<dbReference type="GO" id="GO:0036297">
    <property type="term" value="P:interstrand cross-link repair"/>
    <property type="evidence" value="ECO:0007669"/>
    <property type="project" value="TreeGrafter"/>
</dbReference>
<evidence type="ECO:0000313" key="3">
    <source>
        <dbReference type="Proteomes" id="UP000813462"/>
    </source>
</evidence>
<dbReference type="Proteomes" id="UP000813462">
    <property type="component" value="Unassembled WGS sequence"/>
</dbReference>
<gene>
    <name evidence="2" type="ORF">FEM48_Zijuj04G0181400</name>
</gene>
<dbReference type="Gene3D" id="3.40.50.12650">
    <property type="match status" value="1"/>
</dbReference>
<dbReference type="Pfam" id="PF07522">
    <property type="entry name" value="DRMBL"/>
    <property type="match status" value="1"/>
</dbReference>
<reference evidence="2" key="1">
    <citation type="journal article" date="2021" name="Front. Plant Sci.">
        <title>Chromosome-Scale Genome Assembly for Chinese Sour Jujube and Insights Into Its Genome Evolution and Domestication Signature.</title>
        <authorList>
            <person name="Shen L.-Y."/>
            <person name="Luo H."/>
            <person name="Wang X.-L."/>
            <person name="Wang X.-M."/>
            <person name="Qiu X.-J."/>
            <person name="Liu H."/>
            <person name="Zhou S.-S."/>
            <person name="Jia K.-H."/>
            <person name="Nie S."/>
            <person name="Bao Y.-T."/>
            <person name="Zhang R.-G."/>
            <person name="Yun Q.-Z."/>
            <person name="Chai Y.-H."/>
            <person name="Lu J.-Y."/>
            <person name="Li Y."/>
            <person name="Zhao S.-W."/>
            <person name="Mao J.-F."/>
            <person name="Jia S.-G."/>
            <person name="Mao Y.-M."/>
        </authorList>
    </citation>
    <scope>NUCLEOTIDE SEQUENCE</scope>
    <source>
        <strain evidence="2">AT0</strain>
        <tissue evidence="2">Leaf</tissue>
    </source>
</reference>
<proteinExistence type="predicted"/>
<dbReference type="InterPro" id="IPR011084">
    <property type="entry name" value="DRMBL"/>
</dbReference>
<dbReference type="GO" id="GO:0006303">
    <property type="term" value="P:double-strand break repair via nonhomologous end joining"/>
    <property type="evidence" value="ECO:0007669"/>
    <property type="project" value="TreeGrafter"/>
</dbReference>
<dbReference type="GO" id="GO:0035312">
    <property type="term" value="F:5'-3' DNA exonuclease activity"/>
    <property type="evidence" value="ECO:0007669"/>
    <property type="project" value="TreeGrafter"/>
</dbReference>
<dbReference type="AlphaFoldDB" id="A0A978VLD9"/>
<dbReference type="EMBL" id="JAEACU010000004">
    <property type="protein sequence ID" value="KAH7533908.1"/>
    <property type="molecule type" value="Genomic_DNA"/>
</dbReference>
<name>A0A978VLD9_ZIZJJ</name>
<protein>
    <recommendedName>
        <fullName evidence="1">DNA repair metallo-beta-lactamase domain-containing protein</fullName>
    </recommendedName>
</protein>
<dbReference type="PANTHER" id="PTHR23240">
    <property type="entry name" value="DNA CROSS-LINK REPAIR PROTEIN PSO2/SNM1-RELATED"/>
    <property type="match status" value="1"/>
</dbReference>